<organism evidence="1 2">
    <name type="scientific">Araneus ventricosus</name>
    <name type="common">Orbweaver spider</name>
    <name type="synonym">Epeira ventricosa</name>
    <dbReference type="NCBI Taxonomy" id="182803"/>
    <lineage>
        <taxon>Eukaryota</taxon>
        <taxon>Metazoa</taxon>
        <taxon>Ecdysozoa</taxon>
        <taxon>Arthropoda</taxon>
        <taxon>Chelicerata</taxon>
        <taxon>Arachnida</taxon>
        <taxon>Araneae</taxon>
        <taxon>Araneomorphae</taxon>
        <taxon>Entelegynae</taxon>
        <taxon>Araneoidea</taxon>
        <taxon>Araneidae</taxon>
        <taxon>Araneus</taxon>
    </lineage>
</organism>
<name>A0A4Y2M6D2_ARAVE</name>
<dbReference type="EMBL" id="BGPR01121624">
    <property type="protein sequence ID" value="GBN21990.1"/>
    <property type="molecule type" value="Genomic_DNA"/>
</dbReference>
<reference evidence="1 2" key="1">
    <citation type="journal article" date="2019" name="Sci. Rep.">
        <title>Orb-weaving spider Araneus ventricosus genome elucidates the spidroin gene catalogue.</title>
        <authorList>
            <person name="Kono N."/>
            <person name="Nakamura H."/>
            <person name="Ohtoshi R."/>
            <person name="Moran D.A.P."/>
            <person name="Shinohara A."/>
            <person name="Yoshida Y."/>
            <person name="Fujiwara M."/>
            <person name="Mori M."/>
            <person name="Tomita M."/>
            <person name="Arakawa K."/>
        </authorList>
    </citation>
    <scope>NUCLEOTIDE SEQUENCE [LARGE SCALE GENOMIC DNA]</scope>
</reference>
<evidence type="ECO:0000313" key="2">
    <source>
        <dbReference type="Proteomes" id="UP000499080"/>
    </source>
</evidence>
<proteinExistence type="predicted"/>
<accession>A0A4Y2M6D2</accession>
<dbReference type="InterPro" id="IPR032675">
    <property type="entry name" value="LRR_dom_sf"/>
</dbReference>
<evidence type="ECO:0000313" key="1">
    <source>
        <dbReference type="EMBL" id="GBN21990.1"/>
    </source>
</evidence>
<feature type="non-terminal residue" evidence="1">
    <location>
        <position position="116"/>
    </location>
</feature>
<dbReference type="Gene3D" id="3.80.10.10">
    <property type="entry name" value="Ribonuclease Inhibitor"/>
    <property type="match status" value="1"/>
</dbReference>
<dbReference type="Proteomes" id="UP000499080">
    <property type="component" value="Unassembled WGS sequence"/>
</dbReference>
<comment type="caution">
    <text evidence="1">The sequence shown here is derived from an EMBL/GenBank/DDBJ whole genome shotgun (WGS) entry which is preliminary data.</text>
</comment>
<gene>
    <name evidence="1" type="ORF">AVEN_77726_1</name>
</gene>
<dbReference type="AlphaFoldDB" id="A0A4Y2M6D2"/>
<keyword evidence="2" id="KW-1185">Reference proteome</keyword>
<protein>
    <submittedName>
        <fullName evidence="1">Uncharacterized protein</fullName>
    </submittedName>
</protein>
<dbReference type="SUPFAM" id="SSF52058">
    <property type="entry name" value="L domain-like"/>
    <property type="match status" value="1"/>
</dbReference>
<sequence length="116" mass="12952">MAAKGTETRVATGDADTYIVRSGLEKATSHPKNCSSMTIHLPRDTQFFQSGPFAIEDEIGGVNLSHNHLQSLERNHLRGGIRHLFLDNNHLRKPPLSLLYYLENLNNVTLSGNPWS</sequence>